<dbReference type="EMBL" id="JADKBR010000026">
    <property type="protein sequence ID" value="MBK8892211.1"/>
    <property type="molecule type" value="Genomic_DNA"/>
</dbReference>
<evidence type="ECO:0000313" key="3">
    <source>
        <dbReference type="Proteomes" id="UP000808146"/>
    </source>
</evidence>
<comment type="caution">
    <text evidence="2">The sequence shown here is derived from an EMBL/GenBank/DDBJ whole genome shotgun (WGS) entry which is preliminary data.</text>
</comment>
<feature type="compositionally biased region" description="Basic and acidic residues" evidence="1">
    <location>
        <begin position="51"/>
        <end position="60"/>
    </location>
</feature>
<dbReference type="AlphaFoldDB" id="A0A9D7LQ55"/>
<reference evidence="2" key="1">
    <citation type="submission" date="2020-10" db="EMBL/GenBank/DDBJ databases">
        <title>Connecting structure to function with the recovery of over 1000 high-quality activated sludge metagenome-assembled genomes encoding full-length rRNA genes using long-read sequencing.</title>
        <authorList>
            <person name="Singleton C.M."/>
            <person name="Petriglieri F."/>
            <person name="Kristensen J.M."/>
            <person name="Kirkegaard R.H."/>
            <person name="Michaelsen T.Y."/>
            <person name="Andersen M.H."/>
            <person name="Karst S.M."/>
            <person name="Dueholm M.S."/>
            <person name="Nielsen P.H."/>
            <person name="Albertsen M."/>
        </authorList>
    </citation>
    <scope>NUCLEOTIDE SEQUENCE</scope>
    <source>
        <strain evidence="2">OdNE_18-Q3-R46-58_BAT3C.305</strain>
    </source>
</reference>
<gene>
    <name evidence="2" type="ORF">IPN75_18545</name>
</gene>
<dbReference type="Proteomes" id="UP000808146">
    <property type="component" value="Unassembled WGS sequence"/>
</dbReference>
<organism evidence="2 3">
    <name type="scientific">Candidatus Dechloromonas phosphorivorans</name>
    <dbReference type="NCBI Taxonomy" id="2899244"/>
    <lineage>
        <taxon>Bacteria</taxon>
        <taxon>Pseudomonadati</taxon>
        <taxon>Pseudomonadota</taxon>
        <taxon>Betaproteobacteria</taxon>
        <taxon>Rhodocyclales</taxon>
        <taxon>Azonexaceae</taxon>
        <taxon>Dechloromonas</taxon>
    </lineage>
</organism>
<proteinExistence type="predicted"/>
<evidence type="ECO:0000313" key="2">
    <source>
        <dbReference type="EMBL" id="MBK8892211.1"/>
    </source>
</evidence>
<accession>A0A9D7LQ55</accession>
<feature type="region of interest" description="Disordered" evidence="1">
    <location>
        <begin position="10"/>
        <end position="71"/>
    </location>
</feature>
<name>A0A9D7LQ55_9RHOO</name>
<sequence length="71" mass="7818">MAVAIALMPLATPFERGRRPTPPGKYASPGQGKYSRWQSEKSGLCSLPRVDAAHQHLGDDRQDDADREPND</sequence>
<evidence type="ECO:0000256" key="1">
    <source>
        <dbReference type="SAM" id="MobiDB-lite"/>
    </source>
</evidence>
<protein>
    <submittedName>
        <fullName evidence="2">Uncharacterized protein</fullName>
    </submittedName>
</protein>
<feature type="compositionally biased region" description="Acidic residues" evidence="1">
    <location>
        <begin position="61"/>
        <end position="71"/>
    </location>
</feature>